<dbReference type="InterPro" id="IPR000847">
    <property type="entry name" value="LysR_HTH_N"/>
</dbReference>
<name>A0A1W9KX29_9BURK</name>
<dbReference type="EMBL" id="MTEI01000002">
    <property type="protein sequence ID" value="OQW89151.1"/>
    <property type="molecule type" value="Genomic_DNA"/>
</dbReference>
<dbReference type="SUPFAM" id="SSF46785">
    <property type="entry name" value="Winged helix' DNA-binding domain"/>
    <property type="match status" value="1"/>
</dbReference>
<dbReference type="InterPro" id="IPR036390">
    <property type="entry name" value="WH_DNA-bd_sf"/>
</dbReference>
<dbReference type="GO" id="GO:0003700">
    <property type="term" value="F:DNA-binding transcription factor activity"/>
    <property type="evidence" value="ECO:0007669"/>
    <property type="project" value="InterPro"/>
</dbReference>
<feature type="domain" description="HTH lysR-type" evidence="5">
    <location>
        <begin position="1"/>
        <end position="58"/>
    </location>
</feature>
<evidence type="ECO:0000256" key="3">
    <source>
        <dbReference type="ARBA" id="ARBA00023125"/>
    </source>
</evidence>
<dbReference type="Pfam" id="PF03466">
    <property type="entry name" value="LysR_substrate"/>
    <property type="match status" value="1"/>
</dbReference>
<reference evidence="6 7" key="1">
    <citation type="submission" date="2017-01" db="EMBL/GenBank/DDBJ databases">
        <title>Novel large sulfur bacteria in the metagenomes of groundwater-fed chemosynthetic microbial mats in the Lake Huron basin.</title>
        <authorList>
            <person name="Sharrar A.M."/>
            <person name="Flood B.E."/>
            <person name="Bailey J.V."/>
            <person name="Jones D.S."/>
            <person name="Biddanda B."/>
            <person name="Ruberg S.A."/>
            <person name="Marcus D.N."/>
            <person name="Dick G.J."/>
        </authorList>
    </citation>
    <scope>NUCLEOTIDE SEQUENCE [LARGE SCALE GENOMIC DNA]</scope>
    <source>
        <strain evidence="6">A7</strain>
    </source>
</reference>
<organism evidence="6 7">
    <name type="scientific">Rhodoferax ferrireducens</name>
    <dbReference type="NCBI Taxonomy" id="192843"/>
    <lineage>
        <taxon>Bacteria</taxon>
        <taxon>Pseudomonadati</taxon>
        <taxon>Pseudomonadota</taxon>
        <taxon>Betaproteobacteria</taxon>
        <taxon>Burkholderiales</taxon>
        <taxon>Comamonadaceae</taxon>
        <taxon>Rhodoferax</taxon>
    </lineage>
</organism>
<dbReference type="Proteomes" id="UP000192505">
    <property type="component" value="Unassembled WGS sequence"/>
</dbReference>
<dbReference type="InterPro" id="IPR058163">
    <property type="entry name" value="LysR-type_TF_proteobact-type"/>
</dbReference>
<protein>
    <submittedName>
        <fullName evidence="6">LysR family transcriptional regulator</fullName>
    </submittedName>
</protein>
<dbReference type="FunFam" id="1.10.10.10:FF:000001">
    <property type="entry name" value="LysR family transcriptional regulator"/>
    <property type="match status" value="1"/>
</dbReference>
<keyword evidence="4" id="KW-0804">Transcription</keyword>
<dbReference type="PANTHER" id="PTHR30537">
    <property type="entry name" value="HTH-TYPE TRANSCRIPTIONAL REGULATOR"/>
    <property type="match status" value="1"/>
</dbReference>
<keyword evidence="2" id="KW-0805">Transcription regulation</keyword>
<evidence type="ECO:0000313" key="6">
    <source>
        <dbReference type="EMBL" id="OQW89151.1"/>
    </source>
</evidence>
<evidence type="ECO:0000313" key="7">
    <source>
        <dbReference type="Proteomes" id="UP000192505"/>
    </source>
</evidence>
<dbReference type="PRINTS" id="PR00039">
    <property type="entry name" value="HTHLYSR"/>
</dbReference>
<dbReference type="CDD" id="cd08432">
    <property type="entry name" value="PBP2_GcdR_TrpI_HvrB_AmpR_like"/>
    <property type="match status" value="1"/>
</dbReference>
<dbReference type="Gene3D" id="3.40.190.10">
    <property type="entry name" value="Periplasmic binding protein-like II"/>
    <property type="match status" value="2"/>
</dbReference>
<keyword evidence="3" id="KW-0238">DNA-binding</keyword>
<dbReference type="Gene3D" id="1.10.10.10">
    <property type="entry name" value="Winged helix-like DNA-binding domain superfamily/Winged helix DNA-binding domain"/>
    <property type="match status" value="1"/>
</dbReference>
<evidence type="ECO:0000256" key="1">
    <source>
        <dbReference type="ARBA" id="ARBA00009437"/>
    </source>
</evidence>
<accession>A0A1W9KX29</accession>
<dbReference type="PANTHER" id="PTHR30537:SF79">
    <property type="entry name" value="TRANSCRIPTIONAL REGULATOR-RELATED"/>
    <property type="match status" value="1"/>
</dbReference>
<dbReference type="GO" id="GO:0006351">
    <property type="term" value="P:DNA-templated transcription"/>
    <property type="evidence" value="ECO:0007669"/>
    <property type="project" value="TreeGrafter"/>
</dbReference>
<dbReference type="SUPFAM" id="SSF53850">
    <property type="entry name" value="Periplasmic binding protein-like II"/>
    <property type="match status" value="1"/>
</dbReference>
<evidence type="ECO:0000256" key="4">
    <source>
        <dbReference type="ARBA" id="ARBA00023163"/>
    </source>
</evidence>
<dbReference type="InterPro" id="IPR036388">
    <property type="entry name" value="WH-like_DNA-bd_sf"/>
</dbReference>
<dbReference type="AlphaFoldDB" id="A0A1W9KX29"/>
<gene>
    <name evidence="6" type="ORF">BWK72_04110</name>
</gene>
<evidence type="ECO:0000259" key="5">
    <source>
        <dbReference type="PROSITE" id="PS50931"/>
    </source>
</evidence>
<evidence type="ECO:0000256" key="2">
    <source>
        <dbReference type="ARBA" id="ARBA00023015"/>
    </source>
</evidence>
<proteinExistence type="inferred from homology"/>
<sequence length="325" mass="35771">MPLHTLPAFRVVARLGNLRAAAQELHLTHSAVSQQIKQLEEQVGFELFDRRGRRIVLNAAGATLQRYVEPALTRLDEGLRAAMATAKGDAQRLRLTLMPSFAQRWLLPRVPSWHERYPGISLELHTSQHIVDLAHEGFHAALRQGVGPWRGLQAEQLIDSPLIALGSPAAAGRLQGRSTDALAEEPLLGNNELWERWFALGNCQVAVNPVATFNDSGLMLQAVEQDMGIGLAREVLAADALRQGKLVRLSPWALPDATAYTYWCVFPPELAGWPPLLAFRTWLHEELASSLQGLPAMTATTGRMAPPDAATVSVVKSLNRRKTDF</sequence>
<comment type="similarity">
    <text evidence="1">Belongs to the LysR transcriptional regulatory family.</text>
</comment>
<dbReference type="GO" id="GO:0043565">
    <property type="term" value="F:sequence-specific DNA binding"/>
    <property type="evidence" value="ECO:0007669"/>
    <property type="project" value="TreeGrafter"/>
</dbReference>
<comment type="caution">
    <text evidence="6">The sequence shown here is derived from an EMBL/GenBank/DDBJ whole genome shotgun (WGS) entry which is preliminary data.</text>
</comment>
<dbReference type="Pfam" id="PF00126">
    <property type="entry name" value="HTH_1"/>
    <property type="match status" value="1"/>
</dbReference>
<dbReference type="PROSITE" id="PS50931">
    <property type="entry name" value="HTH_LYSR"/>
    <property type="match status" value="1"/>
</dbReference>
<dbReference type="InterPro" id="IPR005119">
    <property type="entry name" value="LysR_subst-bd"/>
</dbReference>